<gene>
    <name evidence="3" type="ORF">HU738_019385</name>
    <name evidence="2" type="ORF">HU738_14520</name>
</gene>
<dbReference type="SUPFAM" id="SSF51735">
    <property type="entry name" value="NAD(P)-binding Rossmann-fold domains"/>
    <property type="match status" value="1"/>
</dbReference>
<dbReference type="CDD" id="cd05263">
    <property type="entry name" value="MupV_like_SDR_e"/>
    <property type="match status" value="1"/>
</dbReference>
<name>A0A923GK39_9PSED</name>
<evidence type="ECO:0000313" key="4">
    <source>
        <dbReference type="Proteomes" id="UP000628137"/>
    </source>
</evidence>
<dbReference type="EMBL" id="JABWRP020000015">
    <property type="protein sequence ID" value="MBV4543208.1"/>
    <property type="molecule type" value="Genomic_DNA"/>
</dbReference>
<dbReference type="InterPro" id="IPR050177">
    <property type="entry name" value="Lipid_A_modif_metabolic_enz"/>
</dbReference>
<dbReference type="InterPro" id="IPR013120">
    <property type="entry name" value="FAR_NAD-bd"/>
</dbReference>
<evidence type="ECO:0000313" key="2">
    <source>
        <dbReference type="EMBL" id="MBC3471772.1"/>
    </source>
</evidence>
<dbReference type="PANTHER" id="PTHR43245:SF51">
    <property type="entry name" value="SHORT CHAIN DEHYDROGENASE_REDUCTASE FAMILY 42E, MEMBER 2"/>
    <property type="match status" value="1"/>
</dbReference>
<dbReference type="Proteomes" id="UP000628137">
    <property type="component" value="Unassembled WGS sequence"/>
</dbReference>
<protein>
    <submittedName>
        <fullName evidence="2">SDR family oxidoreductase</fullName>
    </submittedName>
</protein>
<comment type="caution">
    <text evidence="2">The sequence shown here is derived from an EMBL/GenBank/DDBJ whole genome shotgun (WGS) entry which is preliminary data.</text>
</comment>
<feature type="domain" description="Thioester reductase (TE)" evidence="1">
    <location>
        <begin position="7"/>
        <end position="241"/>
    </location>
</feature>
<dbReference type="InterPro" id="IPR036291">
    <property type="entry name" value="NAD(P)-bd_dom_sf"/>
</dbReference>
<dbReference type="RefSeq" id="WP_186603154.1">
    <property type="nucleotide sequence ID" value="NZ_JABWRP020000015.1"/>
</dbReference>
<dbReference type="Pfam" id="PF07993">
    <property type="entry name" value="NAD_binding_4"/>
    <property type="match status" value="1"/>
</dbReference>
<evidence type="ECO:0000313" key="3">
    <source>
        <dbReference type="EMBL" id="MBV4543208.1"/>
    </source>
</evidence>
<dbReference type="AlphaFoldDB" id="A0A923GK39"/>
<reference evidence="2" key="2">
    <citation type="submission" date="2020-07" db="EMBL/GenBank/DDBJ databases">
        <authorList>
            <person name="Lood C."/>
            <person name="Girard L."/>
        </authorList>
    </citation>
    <scope>NUCLEOTIDE SEQUENCE</scope>
    <source>
        <strain evidence="2">RW4S2</strain>
    </source>
</reference>
<keyword evidence="4" id="KW-1185">Reference proteome</keyword>
<dbReference type="EMBL" id="JABWRP010000010">
    <property type="protein sequence ID" value="MBC3471772.1"/>
    <property type="molecule type" value="Genomic_DNA"/>
</dbReference>
<reference evidence="3" key="3">
    <citation type="submission" date="2021-06" db="EMBL/GenBank/DDBJ databases">
        <title>Updating the genus Pseudomonas: Description of 43 new species and partition of the Pseudomonas putida group.</title>
        <authorList>
            <person name="Girard L."/>
            <person name="Lood C."/>
            <person name="Vandamme P."/>
            <person name="Rokni-Zadeh H."/>
            <person name="Van Noort V."/>
            <person name="Hofte M."/>
            <person name="Lavigne R."/>
            <person name="De Mot R."/>
        </authorList>
    </citation>
    <scope>NUCLEOTIDE SEQUENCE</scope>
    <source>
        <strain evidence="3">RW4S2</strain>
    </source>
</reference>
<reference evidence="2 4" key="1">
    <citation type="journal article" date="2020" name="Microorganisms">
        <title>Reliable Identification of Environmental Pseudomonas Isolates Using the rpoD Gene.</title>
        <authorList>
            <consortium name="The Broad Institute Genome Sequencing Platform"/>
            <person name="Girard L."/>
            <person name="Lood C."/>
            <person name="Rokni-Zadeh H."/>
            <person name="van Noort V."/>
            <person name="Lavigne R."/>
            <person name="De Mot R."/>
        </authorList>
    </citation>
    <scope>NUCLEOTIDE SEQUENCE</scope>
    <source>
        <strain evidence="2 4">RW4S2</strain>
    </source>
</reference>
<dbReference type="Gene3D" id="3.40.50.720">
    <property type="entry name" value="NAD(P)-binding Rossmann-like Domain"/>
    <property type="match status" value="1"/>
</dbReference>
<evidence type="ECO:0000259" key="1">
    <source>
        <dbReference type="Pfam" id="PF07993"/>
    </source>
</evidence>
<organism evidence="2">
    <name type="scientific">Pseudomonas vlassakiae</name>
    <dbReference type="NCBI Taxonomy" id="485888"/>
    <lineage>
        <taxon>Bacteria</taxon>
        <taxon>Pseudomonadati</taxon>
        <taxon>Pseudomonadota</taxon>
        <taxon>Gammaproteobacteria</taxon>
        <taxon>Pseudomonadales</taxon>
        <taxon>Pseudomonadaceae</taxon>
        <taxon>Pseudomonas</taxon>
    </lineage>
</organism>
<accession>A0A923GK39</accession>
<sequence>MGLECFVTGGSGFVGQHLLARLTATGHKAWVLMRSPENIERLRQQVSSLGGDAAYIHAVEGDISREGLGLSEADRQRVSSAAVVFHLAAQFTWGLTMERAREVNVQGALRVARLAASQHIRLVMVGGYMLQNLTYLAKVGVDIVCPENTHWPAVYGRVGGYEGSKLESHFAVVRYLQEADADYTIVHPATVCGHSETGHILEGQPLAELIRNLAQGRFKAVPGTDRHWLPVVSVDYLATMITCVAFDPSMANRQVLALDEGSANLQGMLEQLAKTLGVKAPRRHVPIRLIKWLLTIPGLAARFAISAESLNFIQTQRFDMNRSRQLERKYRLTHPDLARTLENTARYVTNHLPH</sequence>
<dbReference type="PANTHER" id="PTHR43245">
    <property type="entry name" value="BIFUNCTIONAL POLYMYXIN RESISTANCE PROTEIN ARNA"/>
    <property type="match status" value="1"/>
</dbReference>
<proteinExistence type="predicted"/>